<reference evidence="2 3" key="1">
    <citation type="submission" date="2020-04" db="EMBL/GenBank/DDBJ databases">
        <title>CFH 90308 Microbacterium sp.</title>
        <authorList>
            <person name="Nie G."/>
            <person name="Ming H."/>
            <person name="Xia T."/>
        </authorList>
    </citation>
    <scope>NUCLEOTIDE SEQUENCE [LARGE SCALE GENOMIC DNA]</scope>
    <source>
        <strain evidence="2 3">CFH 90308</strain>
    </source>
</reference>
<name>A0ABX1KE10_9MICO</name>
<proteinExistence type="predicted"/>
<feature type="transmembrane region" description="Helical" evidence="1">
    <location>
        <begin position="57"/>
        <end position="77"/>
    </location>
</feature>
<comment type="caution">
    <text evidence="2">The sequence shown here is derived from an EMBL/GenBank/DDBJ whole genome shotgun (WGS) entry which is preliminary data.</text>
</comment>
<feature type="transmembrane region" description="Helical" evidence="1">
    <location>
        <begin position="144"/>
        <end position="161"/>
    </location>
</feature>
<dbReference type="RefSeq" id="WP_168913106.1">
    <property type="nucleotide sequence ID" value="NZ_JABACI010000004.1"/>
</dbReference>
<dbReference type="Pfam" id="PF12730">
    <property type="entry name" value="ABC2_membrane_4"/>
    <property type="match status" value="1"/>
</dbReference>
<feature type="transmembrane region" description="Helical" evidence="1">
    <location>
        <begin position="236"/>
        <end position="258"/>
    </location>
</feature>
<dbReference type="Proteomes" id="UP001429745">
    <property type="component" value="Unassembled WGS sequence"/>
</dbReference>
<feature type="transmembrane region" description="Helical" evidence="1">
    <location>
        <begin position="16"/>
        <end position="37"/>
    </location>
</feature>
<accession>A0ABX1KE10</accession>
<evidence type="ECO:0000313" key="2">
    <source>
        <dbReference type="EMBL" id="NLP84610.1"/>
    </source>
</evidence>
<feature type="transmembrane region" description="Helical" evidence="1">
    <location>
        <begin position="173"/>
        <end position="193"/>
    </location>
</feature>
<organism evidence="2 3">
    <name type="scientific">Microbacterium salsuginis</name>
    <dbReference type="NCBI Taxonomy" id="2722803"/>
    <lineage>
        <taxon>Bacteria</taxon>
        <taxon>Bacillati</taxon>
        <taxon>Actinomycetota</taxon>
        <taxon>Actinomycetes</taxon>
        <taxon>Micrococcales</taxon>
        <taxon>Microbacteriaceae</taxon>
        <taxon>Microbacterium</taxon>
    </lineage>
</organism>
<evidence type="ECO:0000256" key="1">
    <source>
        <dbReference type="SAM" id="Phobius"/>
    </source>
</evidence>
<keyword evidence="1" id="KW-1133">Transmembrane helix</keyword>
<protein>
    <submittedName>
        <fullName evidence="2">ABC transporter permease subunit</fullName>
    </submittedName>
</protein>
<evidence type="ECO:0000313" key="3">
    <source>
        <dbReference type="Proteomes" id="UP001429745"/>
    </source>
</evidence>
<keyword evidence="1" id="KW-0812">Transmembrane</keyword>
<keyword evidence="1" id="KW-0472">Membrane</keyword>
<keyword evidence="3" id="KW-1185">Reference proteome</keyword>
<gene>
    <name evidence="2" type="ORF">HF576_12190</name>
</gene>
<dbReference type="EMBL" id="JABACI010000004">
    <property type="protein sequence ID" value="NLP84610.1"/>
    <property type="molecule type" value="Genomic_DNA"/>
</dbReference>
<sequence length="263" mass="26962">MNAIHGEFVRLFSTRLPLWAILAAACGGAFTGMLALIGPENSTTPMPGIDTAEGAGLVVGLGTLLLFVPALIGTIAITAEYRHRTIGTTFLTVPRRGRVLGAKLAVYTVLGLLYGLVASTVSGVSLTAAASIRGVDLGVSNEDLVVTLAQLALASAVYMLLGVGIGALARHQLLAIGIVLGYFYFLEHVLMLIPGVNAVYPFLPGGATASLTRFTFLSDAIADQTPLGGAPLASPLLGAAILLAYALLAAVIAVAAPLRRDLS</sequence>
<feature type="transmembrane region" description="Helical" evidence="1">
    <location>
        <begin position="104"/>
        <end position="132"/>
    </location>
</feature>